<organism evidence="2 3">
    <name type="scientific">Candidatus Magnetoglobus multicellularis str. Araruama</name>
    <dbReference type="NCBI Taxonomy" id="890399"/>
    <lineage>
        <taxon>Bacteria</taxon>
        <taxon>Pseudomonadati</taxon>
        <taxon>Thermodesulfobacteriota</taxon>
        <taxon>Desulfobacteria</taxon>
        <taxon>Desulfobacterales</taxon>
        <taxon>Desulfobacteraceae</taxon>
        <taxon>Candidatus Magnetoglobus</taxon>
    </lineage>
</organism>
<evidence type="ECO:0000313" key="3">
    <source>
        <dbReference type="Proteomes" id="UP000189670"/>
    </source>
</evidence>
<dbReference type="Proteomes" id="UP000189670">
    <property type="component" value="Unassembled WGS sequence"/>
</dbReference>
<evidence type="ECO:0000313" key="2">
    <source>
        <dbReference type="EMBL" id="ETR67585.1"/>
    </source>
</evidence>
<dbReference type="PROSITE" id="PS50911">
    <property type="entry name" value="CHAP"/>
    <property type="match status" value="1"/>
</dbReference>
<dbReference type="EMBL" id="ATBP01001310">
    <property type="protein sequence ID" value="ETR67585.1"/>
    <property type="molecule type" value="Genomic_DNA"/>
</dbReference>
<name>A0A1V1NYI1_9BACT</name>
<evidence type="ECO:0000259" key="1">
    <source>
        <dbReference type="PROSITE" id="PS50911"/>
    </source>
</evidence>
<reference evidence="3" key="1">
    <citation type="submission" date="2012-11" db="EMBL/GenBank/DDBJ databases">
        <authorList>
            <person name="Lucero-Rivera Y.E."/>
            <person name="Tovar-Ramirez D."/>
        </authorList>
    </citation>
    <scope>NUCLEOTIDE SEQUENCE [LARGE SCALE GENOMIC DNA]</scope>
    <source>
        <strain evidence="3">Araruama</strain>
    </source>
</reference>
<dbReference type="Gene3D" id="3.90.1720.10">
    <property type="entry name" value="endopeptidase domain like (from Nostoc punctiforme)"/>
    <property type="match status" value="1"/>
</dbReference>
<feature type="domain" description="Peptidase C51" evidence="1">
    <location>
        <begin position="1"/>
        <end position="79"/>
    </location>
</feature>
<accession>A0A1V1NYI1</accession>
<dbReference type="Pfam" id="PF05257">
    <property type="entry name" value="CHAP"/>
    <property type="match status" value="1"/>
</dbReference>
<proteinExistence type="predicted"/>
<sequence length="79" mass="8260">MSILIDLCVLNEAGASVPLMRGWFNEYPPNAADWANTNVDVSGWIVVKEPQLGDVVAIPLGDGTRAGATGHVGIVTGQN</sequence>
<protein>
    <recommendedName>
        <fullName evidence="1">Peptidase C51 domain-containing protein</fullName>
    </recommendedName>
</protein>
<dbReference type="AlphaFoldDB" id="A0A1V1NYI1"/>
<comment type="caution">
    <text evidence="2">The sequence shown here is derived from an EMBL/GenBank/DDBJ whole genome shotgun (WGS) entry which is preliminary data.</text>
</comment>
<dbReference type="InterPro" id="IPR007921">
    <property type="entry name" value="CHAP_dom"/>
</dbReference>
<gene>
    <name evidence="2" type="ORF">OMM_11434</name>
</gene>